<feature type="compositionally biased region" description="Polar residues" evidence="2">
    <location>
        <begin position="91"/>
        <end position="101"/>
    </location>
</feature>
<organism evidence="6 7">
    <name type="scientific">Purpureocillium lavendulum</name>
    <dbReference type="NCBI Taxonomy" id="1247861"/>
    <lineage>
        <taxon>Eukaryota</taxon>
        <taxon>Fungi</taxon>
        <taxon>Dikarya</taxon>
        <taxon>Ascomycota</taxon>
        <taxon>Pezizomycotina</taxon>
        <taxon>Sordariomycetes</taxon>
        <taxon>Hypocreomycetidae</taxon>
        <taxon>Hypocreales</taxon>
        <taxon>Ophiocordycipitaceae</taxon>
        <taxon>Purpureocillium</taxon>
    </lineage>
</organism>
<evidence type="ECO:0000256" key="1">
    <source>
        <dbReference type="SAM" id="Coils"/>
    </source>
</evidence>
<dbReference type="Pfam" id="PF12331">
    <property type="entry name" value="Rad26-like_helical_rpts"/>
    <property type="match status" value="1"/>
</dbReference>
<reference evidence="6" key="1">
    <citation type="submission" date="2023-01" db="EMBL/GenBank/DDBJ databases">
        <title>The growth and conidiation of Purpureocillium lavendulum are regulated by nitrogen source and histone H3K14 acetylation.</title>
        <authorList>
            <person name="Tang P."/>
            <person name="Han J."/>
            <person name="Zhang C."/>
            <person name="Tang P."/>
            <person name="Qi F."/>
            <person name="Zhang K."/>
            <person name="Liang L."/>
        </authorList>
    </citation>
    <scope>NUCLEOTIDE SEQUENCE</scope>
    <source>
        <strain evidence="6">YMF1.00683</strain>
    </source>
</reference>
<feature type="compositionally biased region" description="Low complexity" evidence="2">
    <location>
        <begin position="37"/>
        <end position="52"/>
    </location>
</feature>
<feature type="region of interest" description="Disordered" evidence="2">
    <location>
        <begin position="313"/>
        <end position="351"/>
    </location>
</feature>
<keyword evidence="7" id="KW-1185">Reference proteome</keyword>
<feature type="compositionally biased region" description="Acidic residues" evidence="2">
    <location>
        <begin position="59"/>
        <end position="69"/>
    </location>
</feature>
<dbReference type="Pfam" id="PF21048">
    <property type="entry name" value="Rad26-like_N"/>
    <property type="match status" value="1"/>
</dbReference>
<protein>
    <submittedName>
        <fullName evidence="6">DNA repair protein Rad26</fullName>
    </submittedName>
</protein>
<dbReference type="Proteomes" id="UP001163105">
    <property type="component" value="Unassembled WGS sequence"/>
</dbReference>
<evidence type="ECO:0000313" key="6">
    <source>
        <dbReference type="EMBL" id="KAJ6443199.1"/>
    </source>
</evidence>
<gene>
    <name evidence="6" type="ORF">O9K51_04378</name>
</gene>
<name>A0AB34FV04_9HYPO</name>
<evidence type="ECO:0000259" key="5">
    <source>
        <dbReference type="Pfam" id="PF21048"/>
    </source>
</evidence>
<dbReference type="InterPro" id="IPR048379">
    <property type="entry name" value="Rad26-like_C"/>
</dbReference>
<feature type="region of interest" description="Disordered" evidence="2">
    <location>
        <begin position="22"/>
        <end position="191"/>
    </location>
</feature>
<feature type="domain" description="Rad26-like helical repeats" evidence="3">
    <location>
        <begin position="497"/>
        <end position="732"/>
    </location>
</feature>
<dbReference type="Pfam" id="PF21046">
    <property type="entry name" value="Rad26-like_C"/>
    <property type="match status" value="1"/>
</dbReference>
<evidence type="ECO:0000256" key="2">
    <source>
        <dbReference type="SAM" id="MobiDB-lite"/>
    </source>
</evidence>
<feature type="coiled-coil region" evidence="1">
    <location>
        <begin position="192"/>
        <end position="283"/>
    </location>
</feature>
<dbReference type="AlphaFoldDB" id="A0AB34FV04"/>
<feature type="domain" description="Rad26-like N-terminal" evidence="5">
    <location>
        <begin position="390"/>
        <end position="439"/>
    </location>
</feature>
<feature type="compositionally biased region" description="Pro residues" evidence="2">
    <location>
        <begin position="105"/>
        <end position="114"/>
    </location>
</feature>
<accession>A0AB34FV04</accession>
<proteinExistence type="predicted"/>
<evidence type="ECO:0000259" key="4">
    <source>
        <dbReference type="Pfam" id="PF21046"/>
    </source>
</evidence>
<sequence length="806" mass="87836">MDLDEFSDDGFDDLTDNALQELERNAIQLTQGHALHPSQQQQQQQPSQDAQQNRYSDFGWEEEDDDLDTTEVTNDVGLPIGRPVVDKALQQRPQQHAGSSQVPRRPVPPVPNPRWNPTVDPASRPGPVMAAGARLPNTPAPNQPFPGSQRFPSQGPGGRIAQAQPSQFARPALPPGRFPASQTSQAPPGDMVSALQQRLRTLETELHIARGEVSIIRANSTKAQQEYDAQVARLKKLNAEQLAKQERIVEAAVAAEKSANTELQFLQRDMREVSNRARRKETAGPSAAAGVFTTPKKANKTWGIADGFDEMDIALSPSKGQGRGKGSGSVAANVGERTPSKGKRKRPVMDSPIAALETHTEDVAMGDDKPASQGQHPTVVMTAPTAPFEFLQLVLDHGAFHHQPPTFDTLSHFAFPSDPTGPSFAAMIYEKLPLMGNPHRPMQLLVDFAEHIIAMWTRCLEEQFWEPVKYLVALVSFTFDLHVTSVAPLVVGNLVPVAQSTVLTLAEARRRAPDGNLSNNGEYSYFEEHIDTTQILSLLTLSALACAMTPSDTDAGFESTSNGFWRLMSLDLVLLLLTPRQLYSDILVMLDLLTTSSLAESIGPVTDEAEPAVIARVVIERVSAKLTEPPRATITPEQRRRLRLAALRTLISFARSPFGAMQLACHDNALPRLVTLLSTSIDDLYDQPIPSTAVDPLPRAMTSSSIRLPHSTTSSDLFKIISQSVALIHKLVTSENTSNVADISQKLSMTHGGSQRYLIALGRLFFAEDLIIEHGIEVDVVNAAHELLELAVTPDEGQAVSEAFGA</sequence>
<comment type="caution">
    <text evidence="6">The sequence shown here is derived from an EMBL/GenBank/DDBJ whole genome shotgun (WGS) entry which is preliminary data.</text>
</comment>
<dbReference type="InterPro" id="IPR048380">
    <property type="entry name" value="Rad26-like_N"/>
</dbReference>
<dbReference type="InterPro" id="IPR022093">
    <property type="entry name" value="Rad26-like_helical"/>
</dbReference>
<evidence type="ECO:0000259" key="3">
    <source>
        <dbReference type="Pfam" id="PF12331"/>
    </source>
</evidence>
<dbReference type="EMBL" id="JAQHRD010000003">
    <property type="protein sequence ID" value="KAJ6443199.1"/>
    <property type="molecule type" value="Genomic_DNA"/>
</dbReference>
<feature type="domain" description="Rad26-like C-terminal" evidence="4">
    <location>
        <begin position="741"/>
        <end position="804"/>
    </location>
</feature>
<evidence type="ECO:0000313" key="7">
    <source>
        <dbReference type="Proteomes" id="UP001163105"/>
    </source>
</evidence>
<keyword evidence="1" id="KW-0175">Coiled coil</keyword>